<dbReference type="EMBL" id="LMAW01001581">
    <property type="protein sequence ID" value="KQK83155.1"/>
    <property type="molecule type" value="Genomic_DNA"/>
</dbReference>
<comment type="caution">
    <text evidence="2">The sequence shown here is derived from an EMBL/GenBank/DDBJ whole genome shotgun (WGS) entry which is preliminary data.</text>
</comment>
<reference evidence="2 3" key="1">
    <citation type="submission" date="2015-10" db="EMBL/GenBank/DDBJ databases">
        <authorList>
            <person name="Gilbert D.G."/>
        </authorList>
    </citation>
    <scope>NUCLEOTIDE SEQUENCE [LARGE SCALE GENOMIC DNA]</scope>
    <source>
        <strain evidence="2">FVVF132</strain>
    </source>
</reference>
<dbReference type="Proteomes" id="UP000051836">
    <property type="component" value="Unassembled WGS sequence"/>
</dbReference>
<dbReference type="AlphaFoldDB" id="A0A0Q3PQ03"/>
<evidence type="ECO:0000313" key="2">
    <source>
        <dbReference type="EMBL" id="KQK83155.1"/>
    </source>
</evidence>
<gene>
    <name evidence="2" type="ORF">AAES_62883</name>
</gene>
<name>A0A0Q3PQ03_AMAAE</name>
<organism evidence="2 3">
    <name type="scientific">Amazona aestiva</name>
    <name type="common">Blue-fronted Amazon parrot</name>
    <dbReference type="NCBI Taxonomy" id="12930"/>
    <lineage>
        <taxon>Eukaryota</taxon>
        <taxon>Metazoa</taxon>
        <taxon>Chordata</taxon>
        <taxon>Craniata</taxon>
        <taxon>Vertebrata</taxon>
        <taxon>Euteleostomi</taxon>
        <taxon>Archelosauria</taxon>
        <taxon>Archosauria</taxon>
        <taxon>Dinosauria</taxon>
        <taxon>Saurischia</taxon>
        <taxon>Theropoda</taxon>
        <taxon>Coelurosauria</taxon>
        <taxon>Aves</taxon>
        <taxon>Neognathae</taxon>
        <taxon>Neoaves</taxon>
        <taxon>Telluraves</taxon>
        <taxon>Australaves</taxon>
        <taxon>Psittaciformes</taxon>
        <taxon>Psittacidae</taxon>
        <taxon>Amazona</taxon>
    </lineage>
</organism>
<feature type="region of interest" description="Disordered" evidence="1">
    <location>
        <begin position="1"/>
        <end position="89"/>
    </location>
</feature>
<proteinExistence type="predicted"/>
<evidence type="ECO:0000313" key="3">
    <source>
        <dbReference type="Proteomes" id="UP000051836"/>
    </source>
</evidence>
<protein>
    <submittedName>
        <fullName evidence="2">Uncharacterized protein</fullName>
    </submittedName>
</protein>
<accession>A0A0Q3PQ03</accession>
<sequence length="110" mass="12038">MCRGDFYPDVDPRNARKTSPSTKRGERRKPANPRYPPSPISELASKPVINRERTAAAQTRSHHPDNPRGAGRVPSHSPVPSGAAFPDDRSLLRALSSALGKERLRYRGGG</sequence>
<keyword evidence="3" id="KW-1185">Reference proteome</keyword>
<evidence type="ECO:0000256" key="1">
    <source>
        <dbReference type="SAM" id="MobiDB-lite"/>
    </source>
</evidence>